<dbReference type="OrthoDB" id="1687175at2759"/>
<evidence type="ECO:0000259" key="1">
    <source>
        <dbReference type="PROSITE" id="PS50181"/>
    </source>
</evidence>
<sequence>MKLQDLPDELLFQICNQLSINDLISFVKVPEFGSRTQSFYKFYYDEASTKRLAEHLQQNCSFAIYWPGGFPIIDNSKAWMNHILLDSPGRSTIKRAERISRRLPTMITVVSKHLSRELIPRLTPLTRSLTFLNVLEIDEDGIEYFNPQVLVKVRRGNMKFQELPHEILFQICNNLNLIDFAAFSQVSELASRTHWFFKFYHDESEEAKPMAVQLQQRCPFKIESLYDFPEDGVTGALMIHILAGNPSDEMLERMENIKKSVPNVITAIPDWLDSSIFTSILEYCPMTKLVSIMNVLSAQISHAEWKIDPQIFEFPKLEQLELQDVRSINNTNYKHLELLRSDLFTSMESFTIDSVPLGNCSTISLNLQNQLDTKAVGILKNLVLPNVQNLKLTSFYSFVNIDAPELEVLDLSIRYNKPFIFQNFNAPKLLRITTHFPFDTNDEEEEQLHFEKFENVHFPKLQEFQRLNESLLDSAGDFSFEELQIIKCNGNFRLWVGRFNPLVLKKLELGCTYWLHETTYKQYRAHHSALCEYDSFPLLEDLQICFRPYPLAFFDLPFAFNLPKLTHLFLQNVEGVTGETLNQLFLNSPKLSGICISLVPEEHIKIDGVNSDSMESLSLSIERTTDNHLSNCLFELTNCHFPKLSKLSLFMLDDMSVNIDNIITPCLKKFRSSDFFMESINFSKMNTPCIEDIFFDGFASEIELGDIENVKRLGISSFDKLSYTKEPLELKYLRLPSSEEIEHKGSKKACERLHEIKSRSPS</sequence>
<dbReference type="GeneID" id="30201346"/>
<feature type="domain" description="F-box" evidence="1">
    <location>
        <begin position="1"/>
        <end position="29"/>
    </location>
</feature>
<evidence type="ECO:0000313" key="3">
    <source>
        <dbReference type="Proteomes" id="UP000094112"/>
    </source>
</evidence>
<keyword evidence="3" id="KW-1185">Reference proteome</keyword>
<accession>A0A1E3P704</accession>
<dbReference type="InterPro" id="IPR001810">
    <property type="entry name" value="F-box_dom"/>
</dbReference>
<gene>
    <name evidence="2" type="ORF">WICANDRAFT_67812</name>
</gene>
<organism evidence="2 3">
    <name type="scientific">Wickerhamomyces anomalus (strain ATCC 58044 / CBS 1984 / NCYC 433 / NRRL Y-366-8)</name>
    <name type="common">Yeast</name>
    <name type="synonym">Hansenula anomala</name>
    <dbReference type="NCBI Taxonomy" id="683960"/>
    <lineage>
        <taxon>Eukaryota</taxon>
        <taxon>Fungi</taxon>
        <taxon>Dikarya</taxon>
        <taxon>Ascomycota</taxon>
        <taxon>Saccharomycotina</taxon>
        <taxon>Saccharomycetes</taxon>
        <taxon>Phaffomycetales</taxon>
        <taxon>Wickerhamomycetaceae</taxon>
        <taxon>Wickerhamomyces</taxon>
    </lineage>
</organism>
<dbReference type="EMBL" id="KV454209">
    <property type="protein sequence ID" value="ODQ61209.1"/>
    <property type="molecule type" value="Genomic_DNA"/>
</dbReference>
<dbReference type="AlphaFoldDB" id="A0A1E3P704"/>
<evidence type="ECO:0000313" key="2">
    <source>
        <dbReference type="EMBL" id="ODQ61209.1"/>
    </source>
</evidence>
<dbReference type="Proteomes" id="UP000094112">
    <property type="component" value="Unassembled WGS sequence"/>
</dbReference>
<dbReference type="Pfam" id="PF00646">
    <property type="entry name" value="F-box"/>
    <property type="match status" value="2"/>
</dbReference>
<proteinExistence type="predicted"/>
<reference evidence="2 3" key="1">
    <citation type="journal article" date="2016" name="Proc. Natl. Acad. Sci. U.S.A.">
        <title>Comparative genomics of biotechnologically important yeasts.</title>
        <authorList>
            <person name="Riley R."/>
            <person name="Haridas S."/>
            <person name="Wolfe K.H."/>
            <person name="Lopes M.R."/>
            <person name="Hittinger C.T."/>
            <person name="Goeker M."/>
            <person name="Salamov A.A."/>
            <person name="Wisecaver J.H."/>
            <person name="Long T.M."/>
            <person name="Calvey C.H."/>
            <person name="Aerts A.L."/>
            <person name="Barry K.W."/>
            <person name="Choi C."/>
            <person name="Clum A."/>
            <person name="Coughlan A.Y."/>
            <person name="Deshpande S."/>
            <person name="Douglass A.P."/>
            <person name="Hanson S.J."/>
            <person name="Klenk H.-P."/>
            <person name="LaButti K.M."/>
            <person name="Lapidus A."/>
            <person name="Lindquist E.A."/>
            <person name="Lipzen A.M."/>
            <person name="Meier-Kolthoff J.P."/>
            <person name="Ohm R.A."/>
            <person name="Otillar R.P."/>
            <person name="Pangilinan J.L."/>
            <person name="Peng Y."/>
            <person name="Rokas A."/>
            <person name="Rosa C.A."/>
            <person name="Scheuner C."/>
            <person name="Sibirny A.A."/>
            <person name="Slot J.C."/>
            <person name="Stielow J.B."/>
            <person name="Sun H."/>
            <person name="Kurtzman C.P."/>
            <person name="Blackwell M."/>
            <person name="Grigoriev I.V."/>
            <person name="Jeffries T.W."/>
        </authorList>
    </citation>
    <scope>NUCLEOTIDE SEQUENCE [LARGE SCALE GENOMIC DNA]</scope>
    <source>
        <strain evidence="3">ATCC 58044 / CBS 1984 / NCYC 433 / NRRL Y-366-8</strain>
    </source>
</reference>
<protein>
    <recommendedName>
        <fullName evidence="1">F-box domain-containing protein</fullName>
    </recommendedName>
</protein>
<dbReference type="RefSeq" id="XP_019040416.1">
    <property type="nucleotide sequence ID" value="XM_019184100.1"/>
</dbReference>
<dbReference type="PROSITE" id="PS50181">
    <property type="entry name" value="FBOX"/>
    <property type="match status" value="1"/>
</dbReference>
<name>A0A1E3P704_WICAA</name>